<sequence>MTPGTAVVTGAGGGIGRALAHRLAAGGVRVVVNDLDAEAAQRVAAEIGGLAVPGDAASVVGVAALVDAATAHLGRIDAWFANAGVDRGRGLDADEEAWVSSLETNVLAHVRAARLLVPGWLERGHGRFVVTASAAGLLTMLGSPAYSVSKHGAVAFAEWLSATYRHRGVVVQAICPQGVRTRMLDDAGSLKEMLSRDRALAPEEVAEAAWEALADDRFLVLPHDQVAGYWAAKAADPERWLAGMNRIQQHLDMQQEPLQDGVTT</sequence>
<dbReference type="PRINTS" id="PR00081">
    <property type="entry name" value="GDHRDH"/>
</dbReference>
<evidence type="ECO:0000256" key="2">
    <source>
        <dbReference type="ARBA" id="ARBA00023002"/>
    </source>
</evidence>
<dbReference type="AlphaFoldDB" id="A0A3N0CGB0"/>
<gene>
    <name evidence="3" type="ORF">EFK50_11945</name>
</gene>
<comment type="similarity">
    <text evidence="1">Belongs to the short-chain dehydrogenases/reductases (SDR) family.</text>
</comment>
<keyword evidence="2" id="KW-0560">Oxidoreductase</keyword>
<dbReference type="Proteomes" id="UP000267128">
    <property type="component" value="Unassembled WGS sequence"/>
</dbReference>
<dbReference type="InterPro" id="IPR036291">
    <property type="entry name" value="NAD(P)-bd_dom_sf"/>
</dbReference>
<dbReference type="GO" id="GO:0016491">
    <property type="term" value="F:oxidoreductase activity"/>
    <property type="evidence" value="ECO:0007669"/>
    <property type="project" value="UniProtKB-KW"/>
</dbReference>
<dbReference type="SUPFAM" id="SSF51735">
    <property type="entry name" value="NAD(P)-binding Rossmann-fold domains"/>
    <property type="match status" value="1"/>
</dbReference>
<dbReference type="InterPro" id="IPR020904">
    <property type="entry name" value="Sc_DH/Rdtase_CS"/>
</dbReference>
<dbReference type="PANTHER" id="PTHR43669">
    <property type="entry name" value="5-KETO-D-GLUCONATE 5-REDUCTASE"/>
    <property type="match status" value="1"/>
</dbReference>
<dbReference type="Gene3D" id="3.40.50.720">
    <property type="entry name" value="NAD(P)-binding Rossmann-like Domain"/>
    <property type="match status" value="1"/>
</dbReference>
<proteinExistence type="inferred from homology"/>
<dbReference type="CDD" id="cd05233">
    <property type="entry name" value="SDR_c"/>
    <property type="match status" value="1"/>
</dbReference>
<dbReference type="PANTHER" id="PTHR43669:SF8">
    <property type="entry name" value="SHORT-CHAIN TYPE DEHYDROGENASE_REDUCTASE-RELATED"/>
    <property type="match status" value="1"/>
</dbReference>
<reference evidence="3 4" key="1">
    <citation type="submission" date="2018-11" db="EMBL/GenBank/DDBJ databases">
        <authorList>
            <person name="Li F."/>
        </authorList>
    </citation>
    <scope>NUCLEOTIDE SEQUENCE [LARGE SCALE GENOMIC DNA]</scope>
    <source>
        <strain evidence="3 4">Gsoil 097</strain>
    </source>
</reference>
<organism evidence="3 4">
    <name type="scientific">Nocardioides marmoriginsengisoli</name>
    <dbReference type="NCBI Taxonomy" id="661483"/>
    <lineage>
        <taxon>Bacteria</taxon>
        <taxon>Bacillati</taxon>
        <taxon>Actinomycetota</taxon>
        <taxon>Actinomycetes</taxon>
        <taxon>Propionibacteriales</taxon>
        <taxon>Nocardioidaceae</taxon>
        <taxon>Nocardioides</taxon>
    </lineage>
</organism>
<evidence type="ECO:0000313" key="4">
    <source>
        <dbReference type="Proteomes" id="UP000267128"/>
    </source>
</evidence>
<evidence type="ECO:0000313" key="3">
    <source>
        <dbReference type="EMBL" id="RNL62477.1"/>
    </source>
</evidence>
<comment type="caution">
    <text evidence="3">The sequence shown here is derived from an EMBL/GenBank/DDBJ whole genome shotgun (WGS) entry which is preliminary data.</text>
</comment>
<dbReference type="Pfam" id="PF00106">
    <property type="entry name" value="adh_short"/>
    <property type="match status" value="1"/>
</dbReference>
<keyword evidence="4" id="KW-1185">Reference proteome</keyword>
<dbReference type="EMBL" id="RJSE01000007">
    <property type="protein sequence ID" value="RNL62477.1"/>
    <property type="molecule type" value="Genomic_DNA"/>
</dbReference>
<name>A0A3N0CGB0_9ACTN</name>
<protein>
    <submittedName>
        <fullName evidence="3">SDR family oxidoreductase</fullName>
    </submittedName>
</protein>
<dbReference type="PROSITE" id="PS00061">
    <property type="entry name" value="ADH_SHORT"/>
    <property type="match status" value="1"/>
</dbReference>
<evidence type="ECO:0000256" key="1">
    <source>
        <dbReference type="ARBA" id="ARBA00006484"/>
    </source>
</evidence>
<dbReference type="OrthoDB" id="210852at2"/>
<accession>A0A3N0CGB0</accession>
<dbReference type="InterPro" id="IPR002347">
    <property type="entry name" value="SDR_fam"/>
</dbReference>